<dbReference type="InterPro" id="IPR041492">
    <property type="entry name" value="HAD_2"/>
</dbReference>
<keyword evidence="1" id="KW-0677">Repeat</keyword>
<evidence type="ECO:0000256" key="1">
    <source>
        <dbReference type="ARBA" id="ARBA00022737"/>
    </source>
</evidence>
<dbReference type="InterPro" id="IPR036412">
    <property type="entry name" value="HAD-like_sf"/>
</dbReference>
<dbReference type="Pfam" id="PF01380">
    <property type="entry name" value="SIS"/>
    <property type="match status" value="1"/>
</dbReference>
<dbReference type="NCBIfam" id="TIGR01509">
    <property type="entry name" value="HAD-SF-IA-v3"/>
    <property type="match status" value="1"/>
</dbReference>
<dbReference type="Gene3D" id="3.40.50.10490">
    <property type="entry name" value="Glucose-6-phosphate isomerase like protein, domain 1"/>
    <property type="match status" value="2"/>
</dbReference>
<dbReference type="PANTHER" id="PTHR10937:SF17">
    <property type="entry name" value="GLUCOSAMINE-FRUCTOSE-6-PHOSPHATE AMINOTRANSFERASE"/>
    <property type="match status" value="1"/>
</dbReference>
<organism evidence="3 4">
    <name type="scientific">Allocoprobacillus halotolerans</name>
    <dbReference type="NCBI Taxonomy" id="2944914"/>
    <lineage>
        <taxon>Bacteria</taxon>
        <taxon>Bacillati</taxon>
        <taxon>Bacillota</taxon>
        <taxon>Erysipelotrichia</taxon>
        <taxon>Erysipelotrichales</taxon>
        <taxon>Erysipelotrichaceae</taxon>
        <taxon>Allocoprobacillus</taxon>
    </lineage>
</organism>
<dbReference type="InterPro" id="IPR001347">
    <property type="entry name" value="SIS_dom"/>
</dbReference>
<dbReference type="Pfam" id="PF13419">
    <property type="entry name" value="HAD_2"/>
    <property type="match status" value="1"/>
</dbReference>
<feature type="domain" description="SIS" evidence="2">
    <location>
        <begin position="251"/>
        <end position="397"/>
    </location>
</feature>
<accession>A0ABY5I9L6</accession>
<dbReference type="GO" id="GO:0016787">
    <property type="term" value="F:hydrolase activity"/>
    <property type="evidence" value="ECO:0007669"/>
    <property type="project" value="UniProtKB-KW"/>
</dbReference>
<evidence type="ECO:0000313" key="4">
    <source>
        <dbReference type="Proteomes" id="UP001060112"/>
    </source>
</evidence>
<dbReference type="SFLD" id="SFLDG01129">
    <property type="entry name" value="C1.5:_HAD__Beta-PGM__Phosphata"/>
    <property type="match status" value="1"/>
</dbReference>
<dbReference type="Proteomes" id="UP001060112">
    <property type="component" value="Chromosome"/>
</dbReference>
<reference evidence="3" key="1">
    <citation type="submission" date="2022-07" db="EMBL/GenBank/DDBJ databases">
        <title>Faecal culturing of patients with breast cancer.</title>
        <authorList>
            <person name="Teng N.M.Y."/>
            <person name="Kiu R."/>
            <person name="Evans R."/>
            <person name="Baker D.J."/>
            <person name="Zenner C."/>
            <person name="Robinson S.D."/>
            <person name="Hall L.J."/>
        </authorList>
    </citation>
    <scope>NUCLEOTIDE SEQUENCE</scope>
    <source>
        <strain evidence="3">LH1062</strain>
    </source>
</reference>
<keyword evidence="4" id="KW-1185">Reference proteome</keyword>
<dbReference type="InterPro" id="IPR035466">
    <property type="entry name" value="GlmS/AgaS_SIS"/>
</dbReference>
<dbReference type="PRINTS" id="PR00413">
    <property type="entry name" value="HADHALOGNASE"/>
</dbReference>
<dbReference type="EMBL" id="CP101620">
    <property type="protein sequence ID" value="UTY40622.1"/>
    <property type="molecule type" value="Genomic_DNA"/>
</dbReference>
<evidence type="ECO:0000259" key="2">
    <source>
        <dbReference type="PROSITE" id="PS51464"/>
    </source>
</evidence>
<sequence>MLPKLVIFDVDGLMLDTEARWQEAWQIKGEQYGIPDLGKKTFLKCVGRNGAEVEAIIYEDLKDYENPLEILKEVRAYGSQLLDERIDIKKGLVELLEFLKSQSISIAVATATIKTTTYERLSRLHLLDYFDYILCGDEVQLRKPHPEIYQKVIEHFHVLPQEAMVLEDSYVGVEAAYRAHIPCVMIPDLAMPQDKQKQETMAIVSSLLDVIDLLKDEMINNQEPTMLTYIKETPYQLEWNVYHIQEITQELVQLYLQNDYNSIWLIACGSSFNGAQCAKPFLMKYLHCDVKVISPMTFVYSEHQMTDKDFVVVISQSGRSTNCIQALKLLKDMKKQAVGLTGCIDSPLKEYGDRVIDYSMGIEKVGYVTKGITVLSQYLMLFALEVSLKKGLTNQKDYQAIIEELKAIPSRHQIMQKQTKDFYQKHQCEMTSMDISFLIGFMQSYGIALEGALKMAETIKMPCMAYEAEEFVHGFNLQLTPRYTVWCIDGCLKGSQRLIQIYQAINSVTPHVYAITNSPDIDDDHAIRIPFEMTEPLLMPLYILPVFQIIAYQVSEELQTWNTHPRFSQFKNYIQTKK</sequence>
<dbReference type="RefSeq" id="WP_290142047.1">
    <property type="nucleotide sequence ID" value="NZ_CP101620.1"/>
</dbReference>
<name>A0ABY5I9L6_9FIRM</name>
<dbReference type="PROSITE" id="PS51464">
    <property type="entry name" value="SIS"/>
    <property type="match status" value="1"/>
</dbReference>
<dbReference type="InterPro" id="IPR023214">
    <property type="entry name" value="HAD_sf"/>
</dbReference>
<dbReference type="CDD" id="cd07505">
    <property type="entry name" value="HAD_BPGM-like"/>
    <property type="match status" value="1"/>
</dbReference>
<evidence type="ECO:0000313" key="3">
    <source>
        <dbReference type="EMBL" id="UTY40622.1"/>
    </source>
</evidence>
<dbReference type="SUPFAM" id="SSF53697">
    <property type="entry name" value="SIS domain"/>
    <property type="match status" value="1"/>
</dbReference>
<dbReference type="InterPro" id="IPR046348">
    <property type="entry name" value="SIS_dom_sf"/>
</dbReference>
<dbReference type="Gene3D" id="3.40.50.1000">
    <property type="entry name" value="HAD superfamily/HAD-like"/>
    <property type="match status" value="1"/>
</dbReference>
<dbReference type="Gene3D" id="1.10.150.240">
    <property type="entry name" value="Putative phosphatase, domain 2"/>
    <property type="match status" value="1"/>
</dbReference>
<keyword evidence="3" id="KW-0378">Hydrolase</keyword>
<dbReference type="SUPFAM" id="SSF56784">
    <property type="entry name" value="HAD-like"/>
    <property type="match status" value="1"/>
</dbReference>
<dbReference type="InterPro" id="IPR023198">
    <property type="entry name" value="PGP-like_dom2"/>
</dbReference>
<protein>
    <submittedName>
        <fullName evidence="3">HAD-IA family hydrolase</fullName>
    </submittedName>
</protein>
<dbReference type="CDD" id="cd05008">
    <property type="entry name" value="SIS_GlmS_GlmD_1"/>
    <property type="match status" value="1"/>
</dbReference>
<dbReference type="PANTHER" id="PTHR10937">
    <property type="entry name" value="GLUCOSAMINE--FRUCTOSE-6-PHOSPHATE AMINOTRANSFERASE, ISOMERIZING"/>
    <property type="match status" value="1"/>
</dbReference>
<dbReference type="InterPro" id="IPR006439">
    <property type="entry name" value="HAD-SF_hydro_IA"/>
</dbReference>
<gene>
    <name evidence="3" type="ORF">NMU03_07590</name>
</gene>
<dbReference type="SFLD" id="SFLDS00003">
    <property type="entry name" value="Haloacid_Dehalogenase"/>
    <property type="match status" value="1"/>
</dbReference>
<proteinExistence type="predicted"/>